<keyword evidence="1" id="KW-0862">Zinc</keyword>
<dbReference type="HOGENOM" id="CLU_350998_0_0_1"/>
<organism evidence="4 5">
    <name type="scientific">Daphnia pulex</name>
    <name type="common">Water flea</name>
    <dbReference type="NCBI Taxonomy" id="6669"/>
    <lineage>
        <taxon>Eukaryota</taxon>
        <taxon>Metazoa</taxon>
        <taxon>Ecdysozoa</taxon>
        <taxon>Arthropoda</taxon>
        <taxon>Crustacea</taxon>
        <taxon>Branchiopoda</taxon>
        <taxon>Diplostraca</taxon>
        <taxon>Cladocera</taxon>
        <taxon>Anomopoda</taxon>
        <taxon>Daphniidae</taxon>
        <taxon>Daphnia</taxon>
    </lineage>
</organism>
<evidence type="ECO:0000259" key="3">
    <source>
        <dbReference type="PROSITE" id="PS50158"/>
    </source>
</evidence>
<dbReference type="InterPro" id="IPR001878">
    <property type="entry name" value="Znf_CCHC"/>
</dbReference>
<evidence type="ECO:0000256" key="1">
    <source>
        <dbReference type="PROSITE-ProRule" id="PRU00047"/>
    </source>
</evidence>
<dbReference type="KEGG" id="dpx:DAPPUDRAFT_110880"/>
<feature type="compositionally biased region" description="Polar residues" evidence="2">
    <location>
        <begin position="387"/>
        <end position="397"/>
    </location>
</feature>
<proteinExistence type="predicted"/>
<evidence type="ECO:0000313" key="4">
    <source>
        <dbReference type="EMBL" id="EFX72367.1"/>
    </source>
</evidence>
<feature type="region of interest" description="Disordered" evidence="2">
    <location>
        <begin position="372"/>
        <end position="397"/>
    </location>
</feature>
<reference evidence="4 5" key="1">
    <citation type="journal article" date="2011" name="Science">
        <title>The ecoresponsive genome of Daphnia pulex.</title>
        <authorList>
            <person name="Colbourne J.K."/>
            <person name="Pfrender M.E."/>
            <person name="Gilbert D."/>
            <person name="Thomas W.K."/>
            <person name="Tucker A."/>
            <person name="Oakley T.H."/>
            <person name="Tokishita S."/>
            <person name="Aerts A."/>
            <person name="Arnold G.J."/>
            <person name="Basu M.K."/>
            <person name="Bauer D.J."/>
            <person name="Caceres C.E."/>
            <person name="Carmel L."/>
            <person name="Casola C."/>
            <person name="Choi J.H."/>
            <person name="Detter J.C."/>
            <person name="Dong Q."/>
            <person name="Dusheyko S."/>
            <person name="Eads B.D."/>
            <person name="Frohlich T."/>
            <person name="Geiler-Samerotte K.A."/>
            <person name="Gerlach D."/>
            <person name="Hatcher P."/>
            <person name="Jogdeo S."/>
            <person name="Krijgsveld J."/>
            <person name="Kriventseva E.V."/>
            <person name="Kultz D."/>
            <person name="Laforsch C."/>
            <person name="Lindquist E."/>
            <person name="Lopez J."/>
            <person name="Manak J.R."/>
            <person name="Muller J."/>
            <person name="Pangilinan J."/>
            <person name="Patwardhan R.P."/>
            <person name="Pitluck S."/>
            <person name="Pritham E.J."/>
            <person name="Rechtsteiner A."/>
            <person name="Rho M."/>
            <person name="Rogozin I.B."/>
            <person name="Sakarya O."/>
            <person name="Salamov A."/>
            <person name="Schaack S."/>
            <person name="Shapiro H."/>
            <person name="Shiga Y."/>
            <person name="Skalitzky C."/>
            <person name="Smith Z."/>
            <person name="Souvorov A."/>
            <person name="Sung W."/>
            <person name="Tang Z."/>
            <person name="Tsuchiya D."/>
            <person name="Tu H."/>
            <person name="Vos H."/>
            <person name="Wang M."/>
            <person name="Wolf Y.I."/>
            <person name="Yamagata H."/>
            <person name="Yamada T."/>
            <person name="Ye Y."/>
            <person name="Shaw J.R."/>
            <person name="Andrews J."/>
            <person name="Crease T.J."/>
            <person name="Tang H."/>
            <person name="Lucas S.M."/>
            <person name="Robertson H.M."/>
            <person name="Bork P."/>
            <person name="Koonin E.V."/>
            <person name="Zdobnov E.M."/>
            <person name="Grigoriev I.V."/>
            <person name="Lynch M."/>
            <person name="Boore J.L."/>
        </authorList>
    </citation>
    <scope>NUCLEOTIDE SEQUENCE [LARGE SCALE GENOMIC DNA]</scope>
</reference>
<dbReference type="InParanoid" id="E9H7F4"/>
<keyword evidence="5" id="KW-1185">Reference proteome</keyword>
<dbReference type="Pfam" id="PF00098">
    <property type="entry name" value="zf-CCHC"/>
    <property type="match status" value="1"/>
</dbReference>
<dbReference type="Proteomes" id="UP000000305">
    <property type="component" value="Unassembled WGS sequence"/>
</dbReference>
<dbReference type="GO" id="GO:0008270">
    <property type="term" value="F:zinc ion binding"/>
    <property type="evidence" value="ECO:0007669"/>
    <property type="project" value="UniProtKB-KW"/>
</dbReference>
<evidence type="ECO:0000256" key="2">
    <source>
        <dbReference type="SAM" id="MobiDB-lite"/>
    </source>
</evidence>
<dbReference type="PANTHER" id="PTHR33223">
    <property type="entry name" value="CCHC-TYPE DOMAIN-CONTAINING PROTEIN"/>
    <property type="match status" value="1"/>
</dbReference>
<dbReference type="EMBL" id="GL732600">
    <property type="protein sequence ID" value="EFX72367.1"/>
    <property type="molecule type" value="Genomic_DNA"/>
</dbReference>
<keyword evidence="1" id="KW-0479">Metal-binding</keyword>
<sequence length="802" mass="90093">MFMNKSISLKKVDLVAPLHVQRNSESSIETQSLVPPVKNPKLSFSRKIGIPNPPATLKKPSRWARAKAAIYNSPSLLAKTLSLFQRTPSSPAFSEEESYSALINNPSSPLPTSLEPLLPSDFTEPPNTSQLCARAEHFFTGVNFESDTEYVDCDFENKVDESLKKIVEEKLPTEPLQGRSIIRGKTSSRIQNISDSNVPEELMEVKNQDIVLSTYGKGNTASRLQNFGNEVEAYACISFSPTPVVRYYASSRSAGNGGISGHYNTSGLRQTATNATRLLQQCSPVAFAIPDRSSTPIAPVASSVRFSTPTSSPHTATHLSSSVLVHPNVATAADHLYGESEVLVIKQTRSSVVNEPVGLRKEKELEAISEPFKQPVAPSNDVRRAGSNPNSKSQPVTIDSPITLSSIANVMVLGDLHDLQKGNRALTMLIQLPSFGSSPWTMRFDRWIKLFDNIVAMSDWTIDEPVNMLVTKLTGEAHELLQNILYTVTKDYQNIKKLLHERFHGNANQDFFQAQLVEIKRHPGKNIITCGFRLKNIFERGYPKNAQPTKDEETTRFLILRQKFLAGLDLTTKYKVRYKHFKDYEDLVRETDKNDRRLEAEKEEIRKRKFVNDVTSPLSQSDSHLLWQAIETQNEKINAITSMSRFNTDPPDKAIELIPNEDLTNRIMEILHHLIAYQQLPFSAHQHLHTFNSPTLNVQPNEANHFIFPSSDPLIQHQFIHQQTQSLSTPPIKCYFCGNAGHRQRECREQARVAKKMFNSKGERGRLMPYYNYGALGHQPSSCSNKEPITCGMAEGYMEITV</sequence>
<dbReference type="SMART" id="SM00343">
    <property type="entry name" value="ZnF_C2HC"/>
    <property type="match status" value="1"/>
</dbReference>
<dbReference type="OrthoDB" id="116216at2759"/>
<name>E9H7F4_DAPPU</name>
<dbReference type="AlphaFoldDB" id="E9H7F4"/>
<dbReference type="SUPFAM" id="SSF57756">
    <property type="entry name" value="Retrovirus zinc finger-like domains"/>
    <property type="match status" value="1"/>
</dbReference>
<evidence type="ECO:0000313" key="5">
    <source>
        <dbReference type="Proteomes" id="UP000000305"/>
    </source>
</evidence>
<dbReference type="GO" id="GO:0003676">
    <property type="term" value="F:nucleic acid binding"/>
    <property type="evidence" value="ECO:0007669"/>
    <property type="project" value="InterPro"/>
</dbReference>
<dbReference type="Gene3D" id="4.10.60.10">
    <property type="entry name" value="Zinc finger, CCHC-type"/>
    <property type="match status" value="1"/>
</dbReference>
<accession>E9H7F4</accession>
<feature type="domain" description="CCHC-type" evidence="3">
    <location>
        <begin position="733"/>
        <end position="749"/>
    </location>
</feature>
<protein>
    <recommendedName>
        <fullName evidence="3">CCHC-type domain-containing protein</fullName>
    </recommendedName>
</protein>
<keyword evidence="1" id="KW-0863">Zinc-finger</keyword>
<gene>
    <name evidence="4" type="ORF">DAPPUDRAFT_110880</name>
</gene>
<dbReference type="PANTHER" id="PTHR33223:SF6">
    <property type="entry name" value="CCHC-TYPE DOMAIN-CONTAINING PROTEIN"/>
    <property type="match status" value="1"/>
</dbReference>
<dbReference type="PhylomeDB" id="E9H7F4"/>
<dbReference type="PROSITE" id="PS50158">
    <property type="entry name" value="ZF_CCHC"/>
    <property type="match status" value="1"/>
</dbReference>
<dbReference type="InterPro" id="IPR036875">
    <property type="entry name" value="Znf_CCHC_sf"/>
</dbReference>